<dbReference type="Gene3D" id="2.80.10.50">
    <property type="match status" value="3"/>
</dbReference>
<dbReference type="PROSITE" id="PS50231">
    <property type="entry name" value="RICIN_B_LECTIN"/>
    <property type="match status" value="3"/>
</dbReference>
<dbReference type="Gene3D" id="3.10.620.30">
    <property type="match status" value="2"/>
</dbReference>
<feature type="domain" description="Ricin B lectin" evidence="2">
    <location>
        <begin position="1019"/>
        <end position="1157"/>
    </location>
</feature>
<dbReference type="InterPro" id="IPR052557">
    <property type="entry name" value="CAP/Cytokinesis_protein"/>
</dbReference>
<dbReference type="GO" id="GO:0005737">
    <property type="term" value="C:cytoplasm"/>
    <property type="evidence" value="ECO:0007669"/>
    <property type="project" value="TreeGrafter"/>
</dbReference>
<dbReference type="PANTHER" id="PTHR46333">
    <property type="entry name" value="CYTOKINESIS PROTEIN 3"/>
    <property type="match status" value="1"/>
</dbReference>
<dbReference type="SMART" id="SM00460">
    <property type="entry name" value="TGc"/>
    <property type="match status" value="2"/>
</dbReference>
<dbReference type="CDD" id="cd00161">
    <property type="entry name" value="beta-trefoil_Ricin-like"/>
    <property type="match status" value="2"/>
</dbReference>
<sequence length="1157" mass="129947">MLGGLCMYKRIISLILTLIMLITIVPSTIVAASEVRTMEGVEASGKQSECNRPEVDKSEENIIYMVNPLYEDVISIDDLKKKLDSSNDVQLFAASTGQYFSDYDSAVSYLRKQMVSRETEITLNFPASWFDSHKDELYWDLLYDAMKCDESSTGQDGDALIYGFAGCRLSYSNAGYIQYTMSYHSDAEQEAKLTAAVAEAMTTLQLNGLSEAKKIIKIHDYICNHVDYAYNSKEEQIYTAYGALCTGKAVCQGYAVLFYRLCKEAGLSVRIISGTGNGGAHAWNIVRIGSKYYNVDCTWDGQGAATYNNFLLKSEADFSNHTRKSWKVVGNHYLYYTSAEFNAQYPMTEKSWDESDNSNDSVETTYAHSEETSSGAVTLKAEWNDPVLGQPTTFHVSATGSSGKYQFRMDAPSYSSPNQWAFESVADPSRGEWMNYTSECASNDYTFTMTATGTYNFRFYVMDKPAGVYYLRLNFNIGVSDSKYPSVDSIVQSAVAECNSKTDGSEYAKALWLHDWLLDQLGYDNTLKWSSAESALTRKLGTCQSYESAYAKLLTAAGIENSETRDTYDGHTWNAMKLDGQWYQTDCTWDDSSDNWYSFDQRHLYFGLTDELMAIAHPGHSKIYTTDTYKTRSTSLADNYFVRSGDAEKWAKAYADRIQKNLDAGKTEFEITADNASYPPSISGIQNGITAYVLNQMKWSDEKHNISLSVTGSSNAFDFNIVYSDINHIWDNGTIIKEATCTEPGIKTYTCTICNKTKTETVAALGHSFSKKWIIDKPATCQNEGIKSYHCTRCNERQNVTTISKLDHEWDNGIIITEPTYTSEGKIKYTCKNCSFTKEVKTECLKETKEDKLARQNKNALKDGTYTIYSTLNNNFVLDIKNDSKADNGNVQLNQDNSSNSKEFIVTHDSTGYVTFTNANSGKVLDVSSGIAENNRNIQQYFSNGTKAQKWIVEKKENGYVIMSALNSDYVIDLSGGIISEGRNIQLYQSHDTNAQRWNFIHISKEDKLARQNKNALKDGTYTISSTLNNNYVLDIKNNSKADSGNVQLNRNNSSNSKEFIVTHDSMGYVTFTNVNSGKVLDVSSGKVENGRNIQQYLSNGTKAQKWIVEKKENGYVIMSALNSDYVIDLSGAVISEERNIQLYKSNDSNAQRWNFY</sequence>
<dbReference type="InterPro" id="IPR038765">
    <property type="entry name" value="Papain-like_cys_pep_sf"/>
</dbReference>
<feature type="domain" description="Transglutaminase-like" evidence="3">
    <location>
        <begin position="243"/>
        <end position="299"/>
    </location>
</feature>
<name>A0A413U7G3_9FIRM</name>
<evidence type="ECO:0000313" key="4">
    <source>
        <dbReference type="EMBL" id="RHA93875.1"/>
    </source>
</evidence>
<evidence type="ECO:0000259" key="2">
    <source>
        <dbReference type="SMART" id="SM00458"/>
    </source>
</evidence>
<dbReference type="SUPFAM" id="SSF50370">
    <property type="entry name" value="Ricin B-like lectins"/>
    <property type="match status" value="2"/>
</dbReference>
<dbReference type="SMART" id="SM00458">
    <property type="entry name" value="RICIN"/>
    <property type="match status" value="2"/>
</dbReference>
<feature type="region of interest" description="Disordered" evidence="1">
    <location>
        <begin position="350"/>
        <end position="373"/>
    </location>
</feature>
<protein>
    <recommendedName>
        <fullName evidence="6">Ricin B lectin domain-containing protein</fullName>
    </recommendedName>
</protein>
<comment type="caution">
    <text evidence="4">The sequence shown here is derived from an EMBL/GenBank/DDBJ whole genome shotgun (WGS) entry which is preliminary data.</text>
</comment>
<evidence type="ECO:0000256" key="1">
    <source>
        <dbReference type="SAM" id="MobiDB-lite"/>
    </source>
</evidence>
<reference evidence="4 5" key="1">
    <citation type="submission" date="2018-08" db="EMBL/GenBank/DDBJ databases">
        <title>A genome reference for cultivated species of the human gut microbiota.</title>
        <authorList>
            <person name="Zou Y."/>
            <person name="Xue W."/>
            <person name="Luo G."/>
        </authorList>
    </citation>
    <scope>NUCLEOTIDE SEQUENCE [LARGE SCALE GENOMIC DNA]</scope>
    <source>
        <strain evidence="4 5">AM42-17AT</strain>
    </source>
</reference>
<dbReference type="Proteomes" id="UP000286220">
    <property type="component" value="Unassembled WGS sequence"/>
</dbReference>
<organism evidence="4 5">
    <name type="scientific">Agathobacter rectalis</name>
    <dbReference type="NCBI Taxonomy" id="39491"/>
    <lineage>
        <taxon>Bacteria</taxon>
        <taxon>Bacillati</taxon>
        <taxon>Bacillota</taxon>
        <taxon>Clostridia</taxon>
        <taxon>Lachnospirales</taxon>
        <taxon>Lachnospiraceae</taxon>
        <taxon>Agathobacter</taxon>
    </lineage>
</organism>
<dbReference type="InterPro" id="IPR000772">
    <property type="entry name" value="Ricin_B_lectin"/>
</dbReference>
<dbReference type="InterPro" id="IPR002931">
    <property type="entry name" value="Transglutaminase-like"/>
</dbReference>
<dbReference type="InterPro" id="IPR035992">
    <property type="entry name" value="Ricin_B-like_lectins"/>
</dbReference>
<dbReference type="EMBL" id="QSFZ01000002">
    <property type="protein sequence ID" value="RHA93875.1"/>
    <property type="molecule type" value="Genomic_DNA"/>
</dbReference>
<feature type="domain" description="Ricin B lectin" evidence="2">
    <location>
        <begin position="863"/>
        <end position="1001"/>
    </location>
</feature>
<dbReference type="Pfam" id="PF14200">
    <property type="entry name" value="RicinB_lectin_2"/>
    <property type="match status" value="2"/>
</dbReference>
<dbReference type="SUPFAM" id="SSF54001">
    <property type="entry name" value="Cysteine proteinases"/>
    <property type="match status" value="2"/>
</dbReference>
<gene>
    <name evidence="4" type="ORF">DW912_02310</name>
</gene>
<evidence type="ECO:0000313" key="5">
    <source>
        <dbReference type="Proteomes" id="UP000286220"/>
    </source>
</evidence>
<dbReference type="AlphaFoldDB" id="A0A413U7G3"/>
<dbReference type="PANTHER" id="PTHR46333:SF2">
    <property type="entry name" value="CYTOKINESIS PROTEIN 3"/>
    <property type="match status" value="1"/>
</dbReference>
<dbReference type="Pfam" id="PF01841">
    <property type="entry name" value="Transglut_core"/>
    <property type="match status" value="2"/>
</dbReference>
<feature type="domain" description="Transglutaminase-like" evidence="3">
    <location>
        <begin position="535"/>
        <end position="589"/>
    </location>
</feature>
<feature type="compositionally biased region" description="Polar residues" evidence="1">
    <location>
        <begin position="358"/>
        <end position="373"/>
    </location>
</feature>
<evidence type="ECO:0000259" key="3">
    <source>
        <dbReference type="SMART" id="SM00460"/>
    </source>
</evidence>
<evidence type="ECO:0008006" key="6">
    <source>
        <dbReference type="Google" id="ProtNLM"/>
    </source>
</evidence>
<proteinExistence type="predicted"/>
<accession>A0A413U7G3</accession>